<dbReference type="GO" id="GO:0005662">
    <property type="term" value="C:DNA replication factor A complex"/>
    <property type="evidence" value="ECO:0007669"/>
    <property type="project" value="TreeGrafter"/>
</dbReference>
<comment type="caution">
    <text evidence="6">The sequence shown here is derived from an EMBL/GenBank/DDBJ whole genome shotgun (WGS) entry which is preliminary data.</text>
</comment>
<dbReference type="InterPro" id="IPR040260">
    <property type="entry name" value="RFA2-like"/>
</dbReference>
<dbReference type="AlphaFoldDB" id="A0A2T9ZA89"/>
<dbReference type="SUPFAM" id="SSF46785">
    <property type="entry name" value="Winged helix' DNA-binding domain"/>
    <property type="match status" value="1"/>
</dbReference>
<dbReference type="GO" id="GO:0000781">
    <property type="term" value="C:chromosome, telomeric region"/>
    <property type="evidence" value="ECO:0007669"/>
    <property type="project" value="TreeGrafter"/>
</dbReference>
<dbReference type="EMBL" id="MBFS01001006">
    <property type="protein sequence ID" value="PVV01529.1"/>
    <property type="molecule type" value="Genomic_DNA"/>
</dbReference>
<reference evidence="6 7" key="1">
    <citation type="journal article" date="2018" name="MBio">
        <title>Comparative Genomics Reveals the Core Gene Toolbox for the Fungus-Insect Symbiosis.</title>
        <authorList>
            <person name="Wang Y."/>
            <person name="Stata M."/>
            <person name="Wang W."/>
            <person name="Stajich J.E."/>
            <person name="White M.M."/>
            <person name="Moncalvo J.M."/>
        </authorList>
    </citation>
    <scope>NUCLEOTIDE SEQUENCE [LARGE SCALE GENOMIC DNA]</scope>
    <source>
        <strain evidence="6 7">SC-DP-2</strain>
    </source>
</reference>
<name>A0A2T9ZA89_9FUNG</name>
<dbReference type="Gene3D" id="2.40.50.140">
    <property type="entry name" value="Nucleic acid-binding proteins"/>
    <property type="match status" value="1"/>
</dbReference>
<gene>
    <name evidence="6" type="ORF">BB560_004050</name>
</gene>
<comment type="subcellular location">
    <subcellularLocation>
        <location evidence="1">Nucleus</location>
    </subcellularLocation>
</comment>
<dbReference type="GO" id="GO:0035861">
    <property type="term" value="C:site of double-strand break"/>
    <property type="evidence" value="ECO:0007669"/>
    <property type="project" value="TreeGrafter"/>
</dbReference>
<dbReference type="GO" id="GO:0000724">
    <property type="term" value="P:double-strand break repair via homologous recombination"/>
    <property type="evidence" value="ECO:0007669"/>
    <property type="project" value="TreeGrafter"/>
</dbReference>
<evidence type="ECO:0000313" key="6">
    <source>
        <dbReference type="EMBL" id="PVV01529.1"/>
    </source>
</evidence>
<dbReference type="GO" id="GO:0006260">
    <property type="term" value="P:DNA replication"/>
    <property type="evidence" value="ECO:0007669"/>
    <property type="project" value="TreeGrafter"/>
</dbReference>
<dbReference type="STRING" id="133381.A0A2T9ZA89"/>
<comment type="similarity">
    <text evidence="2">Belongs to the replication factor A protein 2 family.</text>
</comment>
<dbReference type="InterPro" id="IPR036388">
    <property type="entry name" value="WH-like_DNA-bd_sf"/>
</dbReference>
<protein>
    <recommendedName>
        <fullName evidence="5">Replication protein A C-terminal domain-containing protein</fullName>
    </recommendedName>
</protein>
<dbReference type="Proteomes" id="UP000245609">
    <property type="component" value="Unassembled WGS sequence"/>
</dbReference>
<dbReference type="InterPro" id="IPR014892">
    <property type="entry name" value="RPA_C"/>
</dbReference>
<evidence type="ECO:0000256" key="3">
    <source>
        <dbReference type="ARBA" id="ARBA00023125"/>
    </source>
</evidence>
<evidence type="ECO:0000256" key="2">
    <source>
        <dbReference type="ARBA" id="ARBA00007815"/>
    </source>
</evidence>
<dbReference type="OrthoDB" id="25571at2759"/>
<dbReference type="PANTHER" id="PTHR13989">
    <property type="entry name" value="REPLICATION PROTEIN A-RELATED"/>
    <property type="match status" value="1"/>
</dbReference>
<dbReference type="Gene3D" id="1.10.10.10">
    <property type="entry name" value="Winged helix-like DNA-binding domain superfamily/Winged helix DNA-binding domain"/>
    <property type="match status" value="1"/>
</dbReference>
<evidence type="ECO:0000259" key="5">
    <source>
        <dbReference type="Pfam" id="PF08784"/>
    </source>
</evidence>
<dbReference type="GO" id="GO:0003697">
    <property type="term" value="F:single-stranded DNA binding"/>
    <property type="evidence" value="ECO:0007669"/>
    <property type="project" value="TreeGrafter"/>
</dbReference>
<keyword evidence="4" id="KW-0539">Nucleus</keyword>
<keyword evidence="7" id="KW-1185">Reference proteome</keyword>
<evidence type="ECO:0000256" key="1">
    <source>
        <dbReference type="ARBA" id="ARBA00004123"/>
    </source>
</evidence>
<dbReference type="SUPFAM" id="SSF50249">
    <property type="entry name" value="Nucleic acid-binding proteins"/>
    <property type="match status" value="1"/>
</dbReference>
<organism evidence="6 7">
    <name type="scientific">Smittium megazygosporum</name>
    <dbReference type="NCBI Taxonomy" id="133381"/>
    <lineage>
        <taxon>Eukaryota</taxon>
        <taxon>Fungi</taxon>
        <taxon>Fungi incertae sedis</taxon>
        <taxon>Zoopagomycota</taxon>
        <taxon>Kickxellomycotina</taxon>
        <taxon>Harpellomycetes</taxon>
        <taxon>Harpellales</taxon>
        <taxon>Legeriomycetaceae</taxon>
        <taxon>Smittium</taxon>
    </lineage>
</organism>
<evidence type="ECO:0000313" key="7">
    <source>
        <dbReference type="Proteomes" id="UP000245609"/>
    </source>
</evidence>
<sequence length="259" mass="29751">MEKNKIFHHGFSHDNKTFSSLEGAISPVNSKSVLKATVLSDRATFQIRNHCLSRVYMMGNIRSIDRRHVIHELIVEDESGYIFVRFNGSDTKIQNQDLQINAYVKIHGHICEEFESRFVMAENIKIITDHNEITYFGLELILFFLEKGNVKENKSRPLSEADSSRSTKKIKTSVFKVESNASKEIAKRLQYQNENLFKRVFSCIANFGCIIEGVHFSQIHSLVDENCDPSAIKVAIDALMEKGMVYSIYDDFHFRVTSN</sequence>
<dbReference type="GO" id="GO:0006289">
    <property type="term" value="P:nucleotide-excision repair"/>
    <property type="evidence" value="ECO:0007669"/>
    <property type="project" value="TreeGrafter"/>
</dbReference>
<evidence type="ECO:0000256" key="4">
    <source>
        <dbReference type="ARBA" id="ARBA00023242"/>
    </source>
</evidence>
<dbReference type="Pfam" id="PF08784">
    <property type="entry name" value="RPA_C"/>
    <property type="match status" value="1"/>
</dbReference>
<accession>A0A2T9ZA89</accession>
<feature type="domain" description="Replication protein A C-terminal" evidence="5">
    <location>
        <begin position="175"/>
        <end position="251"/>
    </location>
</feature>
<proteinExistence type="inferred from homology"/>
<keyword evidence="3" id="KW-0238">DNA-binding</keyword>
<dbReference type="InterPro" id="IPR036390">
    <property type="entry name" value="WH_DNA-bd_sf"/>
</dbReference>
<dbReference type="InterPro" id="IPR012340">
    <property type="entry name" value="NA-bd_OB-fold"/>
</dbReference>
<dbReference type="PANTHER" id="PTHR13989:SF16">
    <property type="entry name" value="REPLICATION PROTEIN A2"/>
    <property type="match status" value="1"/>
</dbReference>